<dbReference type="PANTHER" id="PTHR42920:SF5">
    <property type="entry name" value="EAMA DOMAIN-CONTAINING PROTEIN"/>
    <property type="match status" value="1"/>
</dbReference>
<gene>
    <name evidence="9" type="ORF">KDA_49580</name>
</gene>
<dbReference type="EMBL" id="BIFT01000002">
    <property type="protein sequence ID" value="GCE29474.1"/>
    <property type="molecule type" value="Genomic_DNA"/>
</dbReference>
<evidence type="ECO:0000256" key="1">
    <source>
        <dbReference type="ARBA" id="ARBA00004651"/>
    </source>
</evidence>
<dbReference type="GO" id="GO:0005886">
    <property type="term" value="C:plasma membrane"/>
    <property type="evidence" value="ECO:0007669"/>
    <property type="project" value="UniProtKB-SubCell"/>
</dbReference>
<proteinExistence type="inferred from homology"/>
<organism evidence="9 10">
    <name type="scientific">Dictyobacter alpinus</name>
    <dbReference type="NCBI Taxonomy" id="2014873"/>
    <lineage>
        <taxon>Bacteria</taxon>
        <taxon>Bacillati</taxon>
        <taxon>Chloroflexota</taxon>
        <taxon>Ktedonobacteria</taxon>
        <taxon>Ktedonobacterales</taxon>
        <taxon>Dictyobacteraceae</taxon>
        <taxon>Dictyobacter</taxon>
    </lineage>
</organism>
<dbReference type="InterPro" id="IPR036388">
    <property type="entry name" value="WH-like_DNA-bd_sf"/>
</dbReference>
<dbReference type="InterPro" id="IPR051258">
    <property type="entry name" value="Diverse_Substrate_Transporter"/>
</dbReference>
<evidence type="ECO:0000256" key="6">
    <source>
        <dbReference type="ARBA" id="ARBA00023136"/>
    </source>
</evidence>
<dbReference type="InterPro" id="IPR000620">
    <property type="entry name" value="EamA_dom"/>
</dbReference>
<dbReference type="Proteomes" id="UP000287171">
    <property type="component" value="Unassembled WGS sequence"/>
</dbReference>
<reference evidence="10" key="1">
    <citation type="submission" date="2018-12" db="EMBL/GenBank/DDBJ databases">
        <title>Tengunoibacter tsumagoiensis gen. nov., sp. nov., Dictyobacter kobayashii sp. nov., D. alpinus sp. nov., and D. joshuensis sp. nov. and description of Dictyobacteraceae fam. nov. within the order Ktedonobacterales isolated from Tengu-no-mugimeshi.</title>
        <authorList>
            <person name="Wang C.M."/>
            <person name="Zheng Y."/>
            <person name="Sakai Y."/>
            <person name="Toyoda A."/>
            <person name="Minakuchi Y."/>
            <person name="Abe K."/>
            <person name="Yokota A."/>
            <person name="Yabe S."/>
        </authorList>
    </citation>
    <scope>NUCLEOTIDE SEQUENCE [LARGE SCALE GENOMIC DNA]</scope>
    <source>
        <strain evidence="10">Uno16</strain>
    </source>
</reference>
<dbReference type="PANTHER" id="PTHR42920">
    <property type="entry name" value="OS03G0707200 PROTEIN-RELATED"/>
    <property type="match status" value="1"/>
</dbReference>
<feature type="transmembrane region" description="Helical" evidence="7">
    <location>
        <begin position="253"/>
        <end position="270"/>
    </location>
</feature>
<comment type="subcellular location">
    <subcellularLocation>
        <location evidence="1">Cell membrane</location>
        <topology evidence="1">Multi-pass membrane protein</topology>
    </subcellularLocation>
</comment>
<dbReference type="Gene3D" id="1.10.3730.20">
    <property type="match status" value="1"/>
</dbReference>
<feature type="transmembrane region" description="Helical" evidence="7">
    <location>
        <begin position="214"/>
        <end position="233"/>
    </location>
</feature>
<keyword evidence="10" id="KW-1185">Reference proteome</keyword>
<feature type="transmembrane region" description="Helical" evidence="7">
    <location>
        <begin position="158"/>
        <end position="179"/>
    </location>
</feature>
<evidence type="ECO:0000313" key="9">
    <source>
        <dbReference type="EMBL" id="GCE29474.1"/>
    </source>
</evidence>
<feature type="transmembrane region" description="Helical" evidence="7">
    <location>
        <begin position="304"/>
        <end position="323"/>
    </location>
</feature>
<evidence type="ECO:0000313" key="10">
    <source>
        <dbReference type="Proteomes" id="UP000287171"/>
    </source>
</evidence>
<sequence>MMITDLVLTQRTEPWRQREHSALRRIWPRFSLVLLQKKGMVRLGSYGAFLLMSVLSASFYPVASPLLDHVDTATFLAAQMVWLVPPALLLLIWSHWNISGRVLLWGGGLGSCMALALLCLTLAMTSTSITETAMFSGMNGILVVLILWFLFRQRISPLTWLACVCSMIGIVMLVSVSDMHWEGDVLAFLGGLLLTGYSFLIEKISPPQPTFSRCAVFGLTWLTMAGELFLYAFLCGDWHATPIVLQQHLPACAYVGLVTTLVPMATMMVMCRYVNGVLLTFLGILEPVAGAAFAFFFVHESFSPLVYIGGAIMLGSLVLQAMADWKHSPRPEPVVSFFYTEDGDRIQEPALPPHGLQRKQMQALFMQLREASDGVDLPTLRCLTGLPAASVCRSLRCLQQQGSVISYRHPQQKRRYLLHPACSVSITGNRGASGNEKHIFASRIAA</sequence>
<feature type="transmembrane region" description="Helical" evidence="7">
    <location>
        <begin position="132"/>
        <end position="151"/>
    </location>
</feature>
<feature type="transmembrane region" description="Helical" evidence="7">
    <location>
        <begin position="185"/>
        <end position="202"/>
    </location>
</feature>
<feature type="transmembrane region" description="Helical" evidence="7">
    <location>
        <begin position="75"/>
        <end position="93"/>
    </location>
</feature>
<accession>A0A402BDN2</accession>
<dbReference type="AlphaFoldDB" id="A0A402BDN2"/>
<dbReference type="Gene3D" id="1.10.10.10">
    <property type="entry name" value="Winged helix-like DNA-binding domain superfamily/Winged helix DNA-binding domain"/>
    <property type="match status" value="1"/>
</dbReference>
<keyword evidence="3" id="KW-1003">Cell membrane</keyword>
<evidence type="ECO:0000256" key="3">
    <source>
        <dbReference type="ARBA" id="ARBA00022475"/>
    </source>
</evidence>
<dbReference type="RefSeq" id="WP_126629730.1">
    <property type="nucleotide sequence ID" value="NZ_BIFT01000002.1"/>
</dbReference>
<keyword evidence="4 7" id="KW-0812">Transmembrane</keyword>
<protein>
    <recommendedName>
        <fullName evidence="8">EamA domain-containing protein</fullName>
    </recommendedName>
</protein>
<name>A0A402BDN2_9CHLR</name>
<dbReference type="SUPFAM" id="SSF103481">
    <property type="entry name" value="Multidrug resistance efflux transporter EmrE"/>
    <property type="match status" value="2"/>
</dbReference>
<keyword evidence="6 7" id="KW-0472">Membrane</keyword>
<dbReference type="OrthoDB" id="153898at2"/>
<feature type="transmembrane region" description="Helical" evidence="7">
    <location>
        <begin position="102"/>
        <end position="126"/>
    </location>
</feature>
<evidence type="ECO:0000256" key="2">
    <source>
        <dbReference type="ARBA" id="ARBA00007362"/>
    </source>
</evidence>
<feature type="transmembrane region" description="Helical" evidence="7">
    <location>
        <begin position="277"/>
        <end position="298"/>
    </location>
</feature>
<feature type="transmembrane region" description="Helical" evidence="7">
    <location>
        <begin position="43"/>
        <end position="63"/>
    </location>
</feature>
<feature type="domain" description="EamA" evidence="8">
    <location>
        <begin position="49"/>
        <end position="174"/>
    </location>
</feature>
<dbReference type="InterPro" id="IPR037185">
    <property type="entry name" value="EmrE-like"/>
</dbReference>
<evidence type="ECO:0000256" key="5">
    <source>
        <dbReference type="ARBA" id="ARBA00022989"/>
    </source>
</evidence>
<evidence type="ECO:0000256" key="4">
    <source>
        <dbReference type="ARBA" id="ARBA00022692"/>
    </source>
</evidence>
<evidence type="ECO:0000256" key="7">
    <source>
        <dbReference type="SAM" id="Phobius"/>
    </source>
</evidence>
<keyword evidence="5 7" id="KW-1133">Transmembrane helix</keyword>
<evidence type="ECO:0000259" key="8">
    <source>
        <dbReference type="Pfam" id="PF00892"/>
    </source>
</evidence>
<dbReference type="Pfam" id="PF00892">
    <property type="entry name" value="EamA"/>
    <property type="match status" value="1"/>
</dbReference>
<comment type="similarity">
    <text evidence="2">Belongs to the EamA transporter family.</text>
</comment>
<comment type="caution">
    <text evidence="9">The sequence shown here is derived from an EMBL/GenBank/DDBJ whole genome shotgun (WGS) entry which is preliminary data.</text>
</comment>